<dbReference type="PATRIC" id="fig|1002367.3.peg.2068"/>
<dbReference type="InterPro" id="IPR038636">
    <property type="entry name" value="Wzi_sf"/>
</dbReference>
<protein>
    <recommendedName>
        <fullName evidence="3">Capsule assembly protein Wzi</fullName>
    </recommendedName>
</protein>
<evidence type="ECO:0000313" key="1">
    <source>
        <dbReference type="EMBL" id="EHJ37049.1"/>
    </source>
</evidence>
<proteinExistence type="predicted"/>
<dbReference type="AlphaFoldDB" id="G6B0Y8"/>
<dbReference type="eggNOG" id="ENOG502Z7XP">
    <property type="taxonomic scope" value="Bacteria"/>
</dbReference>
<gene>
    <name evidence="1" type="ORF">HMPREF0673_02556</name>
</gene>
<sequence length="550" mass="63433">MQKIALAYFAGDKNRKQYKNMTIRNLSLALITLMGIALPANAQYAWQGYDERVPSKQRLDNNIGYKVEMQSSFSKDKTPLWLNANKHGLSSLDEFNGYVRGAVMRPLSTDSARRWAIGYGVDVAVPVNYTSNVVVQQAFAEARWLHGVLSVGAKEYPMELKSQTLSSGSQTFGINARPVPQVRIALPEYWTIPWTKRWLHLKGHIAYGMMTDDGWQHDFTNKRQKYADHVLYHSKAGYLKIGNEDSFFPISLELGLEMACEFGGKPYRLDGHGNMKRIPTSTGVKDFWNAFIPGGSDATDGLYTNRAGNQLGSWVARLNFDTDLWRFSVYADHFFEDHSQMFLLDYNGYGEGEQWNTWQKRRYFMYSLKDMMLGAEFDMKYGRWLRSLVFEYIYTKYQSGPYNHDRTQNIGDHIAGMDDYYNHSIYTGWQHWGQVIGNPLYRSPIYNTDNSIDVRNNRFYALHLGVEGSPTERLDYRVLTTYQKGWGTYNNPFTKAYKDFSFLVEAKYKFNHDWTVKGGYAMDFGSEKMYGHNAGFQLTVTKSGLLTKKK</sequence>
<organism evidence="1 2">
    <name type="scientific">Leyella stercorea DSM 18206</name>
    <dbReference type="NCBI Taxonomy" id="1002367"/>
    <lineage>
        <taxon>Bacteria</taxon>
        <taxon>Pseudomonadati</taxon>
        <taxon>Bacteroidota</taxon>
        <taxon>Bacteroidia</taxon>
        <taxon>Bacteroidales</taxon>
        <taxon>Prevotellaceae</taxon>
        <taxon>Leyella</taxon>
    </lineage>
</organism>
<name>G6B0Y8_9BACT</name>
<dbReference type="Gene3D" id="2.40.160.130">
    <property type="entry name" value="Capsule assembly protein Wzi"/>
    <property type="match status" value="1"/>
</dbReference>
<comment type="caution">
    <text evidence="1">The sequence shown here is derived from an EMBL/GenBank/DDBJ whole genome shotgun (WGS) entry which is preliminary data.</text>
</comment>
<reference evidence="1 2" key="1">
    <citation type="submission" date="2011-08" db="EMBL/GenBank/DDBJ databases">
        <authorList>
            <person name="Weinstock G."/>
            <person name="Sodergren E."/>
            <person name="Clifton S."/>
            <person name="Fulton L."/>
            <person name="Fulton B."/>
            <person name="Courtney L."/>
            <person name="Fronick C."/>
            <person name="Harrison M."/>
            <person name="Strong C."/>
            <person name="Farmer C."/>
            <person name="Delahaunty K."/>
            <person name="Markovic C."/>
            <person name="Hall O."/>
            <person name="Minx P."/>
            <person name="Tomlinson C."/>
            <person name="Mitreva M."/>
            <person name="Hou S."/>
            <person name="Chen J."/>
            <person name="Wollam A."/>
            <person name="Pepin K.H."/>
            <person name="Johnson M."/>
            <person name="Bhonagiri V."/>
            <person name="Zhang X."/>
            <person name="Suruliraj S."/>
            <person name="Warren W."/>
            <person name="Chinwalla A."/>
            <person name="Mardis E.R."/>
            <person name="Wilson R.K."/>
        </authorList>
    </citation>
    <scope>NUCLEOTIDE SEQUENCE [LARGE SCALE GENOMIC DNA]</scope>
    <source>
        <strain evidence="1 2">DSM 18206</strain>
    </source>
</reference>
<dbReference type="EMBL" id="AFZZ01000218">
    <property type="protein sequence ID" value="EHJ37049.1"/>
    <property type="molecule type" value="Genomic_DNA"/>
</dbReference>
<accession>G6B0Y8</accession>
<evidence type="ECO:0000313" key="2">
    <source>
        <dbReference type="Proteomes" id="UP000004407"/>
    </source>
</evidence>
<dbReference type="Proteomes" id="UP000004407">
    <property type="component" value="Unassembled WGS sequence"/>
</dbReference>
<evidence type="ECO:0008006" key="3">
    <source>
        <dbReference type="Google" id="ProtNLM"/>
    </source>
</evidence>
<dbReference type="HOGENOM" id="CLU_038260_0_0_10"/>